<name>A0ACC4DIY5_PURLI</name>
<comment type="caution">
    <text evidence="1">The sequence shown here is derived from an EMBL/GenBank/DDBJ whole genome shotgun (WGS) entry which is preliminary data.</text>
</comment>
<proteinExistence type="predicted"/>
<dbReference type="Proteomes" id="UP001638806">
    <property type="component" value="Unassembled WGS sequence"/>
</dbReference>
<accession>A0ACC4DIY5</accession>
<organism evidence="1 2">
    <name type="scientific">Purpureocillium lilacinum</name>
    <name type="common">Paecilomyces lilacinus</name>
    <dbReference type="NCBI Taxonomy" id="33203"/>
    <lineage>
        <taxon>Eukaryota</taxon>
        <taxon>Fungi</taxon>
        <taxon>Dikarya</taxon>
        <taxon>Ascomycota</taxon>
        <taxon>Pezizomycotina</taxon>
        <taxon>Sordariomycetes</taxon>
        <taxon>Hypocreomycetidae</taxon>
        <taxon>Hypocreales</taxon>
        <taxon>Ophiocordycipitaceae</taxon>
        <taxon>Purpureocillium</taxon>
    </lineage>
</organism>
<sequence length="313" mass="34497">MEIADTRVVVRSNVADLSTAVLVCNATGGTLPGSVFAHAVMGPMHWPSGINSPRSNLENGLIRGKPKVEASTRRQRETLVNARRPRRLGCFRPTPNTDGPNVQRIAQGDRVRKIENDAGQGWMRELGSATTTRQTRRWDSTAPCSADTPPALASRRRTRRHACKPVKGNICQDASWHTVRPLGTSRKDKRRDEAEPLAAVAWHGLRDGDVGTQHPWLPGLPWRPKPVQACIGTGRIRGRVSGSRPRLTSTRSGWSFVGEDHASGPQGWQGFLVCQTECIMRDGSGRDWRSGAFTALLGREPLVERLKVETEDE</sequence>
<evidence type="ECO:0000313" key="1">
    <source>
        <dbReference type="EMBL" id="KAL3955809.1"/>
    </source>
</evidence>
<dbReference type="EMBL" id="JBGNUJ010000010">
    <property type="protein sequence ID" value="KAL3955809.1"/>
    <property type="molecule type" value="Genomic_DNA"/>
</dbReference>
<protein>
    <submittedName>
        <fullName evidence="1">Uncharacterized protein</fullName>
    </submittedName>
</protein>
<evidence type="ECO:0000313" key="2">
    <source>
        <dbReference type="Proteomes" id="UP001638806"/>
    </source>
</evidence>
<reference evidence="1" key="1">
    <citation type="submission" date="2024-12" db="EMBL/GenBank/DDBJ databases">
        <title>Comparative genomics and development of molecular markers within Purpureocillium lilacinum and among Purpureocillium species.</title>
        <authorList>
            <person name="Yeh Z.-Y."/>
            <person name="Ni N.-T."/>
            <person name="Lo P.-H."/>
            <person name="Mushyakhwo K."/>
            <person name="Lin C.-F."/>
            <person name="Nai Y.-S."/>
        </authorList>
    </citation>
    <scope>NUCLEOTIDE SEQUENCE</scope>
    <source>
        <strain evidence="1">NCHU-NPUST-175</strain>
    </source>
</reference>
<gene>
    <name evidence="1" type="ORF">ACCO45_011372</name>
</gene>
<keyword evidence="2" id="KW-1185">Reference proteome</keyword>